<sequence>MTACDVIGIANVRRNSGPAGSTAKKVALKQQSRGVRNTELYEKLKKPMEELARKTPTVHPAFHLRGGDHIGPLHSFKWTVAEGRVKMAAGDQAETVTATVAMLTGVRKEWDLHNITNITIHLVLQH</sequence>
<name>A0A8J9W6H7_BRALA</name>
<organism evidence="1 2">
    <name type="scientific">Branchiostoma lanceolatum</name>
    <name type="common">Common lancelet</name>
    <name type="synonym">Amphioxus lanceolatum</name>
    <dbReference type="NCBI Taxonomy" id="7740"/>
    <lineage>
        <taxon>Eukaryota</taxon>
        <taxon>Metazoa</taxon>
        <taxon>Chordata</taxon>
        <taxon>Cephalochordata</taxon>
        <taxon>Leptocardii</taxon>
        <taxon>Amphioxiformes</taxon>
        <taxon>Branchiostomatidae</taxon>
        <taxon>Branchiostoma</taxon>
    </lineage>
</organism>
<gene>
    <name evidence="1" type="primary">Hypp6241</name>
    <name evidence="1" type="ORF">BLAG_LOCUS4765</name>
</gene>
<accession>A0A8J9W6H7</accession>
<keyword evidence="2" id="KW-1185">Reference proteome</keyword>
<reference evidence="1" key="1">
    <citation type="submission" date="2022-01" db="EMBL/GenBank/DDBJ databases">
        <authorList>
            <person name="Braso-Vives M."/>
        </authorList>
    </citation>
    <scope>NUCLEOTIDE SEQUENCE</scope>
</reference>
<protein>
    <submittedName>
        <fullName evidence="1">Hypp6241 protein</fullName>
    </submittedName>
</protein>
<evidence type="ECO:0000313" key="1">
    <source>
        <dbReference type="EMBL" id="CAH1240951.1"/>
    </source>
</evidence>
<proteinExistence type="predicted"/>
<dbReference type="AlphaFoldDB" id="A0A8J9W6H7"/>
<dbReference type="Proteomes" id="UP000838412">
    <property type="component" value="Chromosome 11"/>
</dbReference>
<dbReference type="EMBL" id="OV696696">
    <property type="protein sequence ID" value="CAH1240951.1"/>
    <property type="molecule type" value="Genomic_DNA"/>
</dbReference>
<evidence type="ECO:0000313" key="2">
    <source>
        <dbReference type="Proteomes" id="UP000838412"/>
    </source>
</evidence>